<evidence type="ECO:0000313" key="2">
    <source>
        <dbReference type="EMBL" id="EXC62282.1"/>
    </source>
</evidence>
<proteinExistence type="predicted"/>
<accession>W9SGP6</accession>
<dbReference type="Proteomes" id="UP000030645">
    <property type="component" value="Unassembled WGS sequence"/>
</dbReference>
<reference evidence="3" key="1">
    <citation type="submission" date="2013-01" db="EMBL/GenBank/DDBJ databases">
        <title>Draft Genome Sequence of a Mulberry Tree, Morus notabilis C.K. Schneid.</title>
        <authorList>
            <person name="He N."/>
            <person name="Zhao S."/>
        </authorList>
    </citation>
    <scope>NUCLEOTIDE SEQUENCE</scope>
</reference>
<sequence>MRSKALDEPRSRTKTQPWTNLLISRGTLIRVIEPPPTMTALRSDEGRRNNDGESDLEGVYFTLLTQKRRLVLRLRFLRLILTSFIIVKSFAGE</sequence>
<evidence type="ECO:0000313" key="3">
    <source>
        <dbReference type="Proteomes" id="UP000030645"/>
    </source>
</evidence>
<name>W9SGP6_9ROSA</name>
<keyword evidence="3" id="KW-1185">Reference proteome</keyword>
<dbReference type="AlphaFoldDB" id="W9SGP6"/>
<protein>
    <submittedName>
        <fullName evidence="1">Uncharacterized protein</fullName>
    </submittedName>
</protein>
<gene>
    <name evidence="2" type="ORF">L484_000026</name>
    <name evidence="1" type="ORF">L484_006568</name>
</gene>
<reference evidence="1" key="2">
    <citation type="submission" date="2013-06" db="EMBL/GenBank/DDBJ databases">
        <title>Draft Genome Sequence of a Mulberry Tree, Morus notabilis C.K. Schn.</title>
        <authorList>
            <person name="He N."/>
            <person name="Zhao S."/>
        </authorList>
    </citation>
    <scope>NUCLEOTIDE SEQUENCE</scope>
</reference>
<organism evidence="1 3">
    <name type="scientific">Morus notabilis</name>
    <dbReference type="NCBI Taxonomy" id="981085"/>
    <lineage>
        <taxon>Eukaryota</taxon>
        <taxon>Viridiplantae</taxon>
        <taxon>Streptophyta</taxon>
        <taxon>Embryophyta</taxon>
        <taxon>Tracheophyta</taxon>
        <taxon>Spermatophyta</taxon>
        <taxon>Magnoliopsida</taxon>
        <taxon>eudicotyledons</taxon>
        <taxon>Gunneridae</taxon>
        <taxon>Pentapetalae</taxon>
        <taxon>rosids</taxon>
        <taxon>fabids</taxon>
        <taxon>Rosales</taxon>
        <taxon>Moraceae</taxon>
        <taxon>Moreae</taxon>
        <taxon>Morus</taxon>
    </lineage>
</organism>
<dbReference type="EMBL" id="KE346262">
    <property type="protein sequence ID" value="EXC31536.1"/>
    <property type="molecule type" value="Genomic_DNA"/>
</dbReference>
<dbReference type="EMBL" id="KE645459">
    <property type="protein sequence ID" value="EXC62282.1"/>
    <property type="molecule type" value="Genomic_DNA"/>
</dbReference>
<evidence type="ECO:0000313" key="1">
    <source>
        <dbReference type="EMBL" id="EXC31536.1"/>
    </source>
</evidence>